<dbReference type="AlphaFoldDB" id="A0A0J1B8N8"/>
<evidence type="ECO:0000256" key="1">
    <source>
        <dbReference type="SAM" id="Phobius"/>
    </source>
</evidence>
<keyword evidence="1" id="KW-0812">Transmembrane</keyword>
<evidence type="ECO:0000313" key="3">
    <source>
        <dbReference type="Proteomes" id="UP000053611"/>
    </source>
</evidence>
<keyword evidence="1" id="KW-0472">Membrane</keyword>
<organism evidence="2 3">
    <name type="scientific">Cutaneotrichosporon oleaginosum</name>
    <dbReference type="NCBI Taxonomy" id="879819"/>
    <lineage>
        <taxon>Eukaryota</taxon>
        <taxon>Fungi</taxon>
        <taxon>Dikarya</taxon>
        <taxon>Basidiomycota</taxon>
        <taxon>Agaricomycotina</taxon>
        <taxon>Tremellomycetes</taxon>
        <taxon>Trichosporonales</taxon>
        <taxon>Trichosporonaceae</taxon>
        <taxon>Cutaneotrichosporon</taxon>
    </lineage>
</organism>
<feature type="transmembrane region" description="Helical" evidence="1">
    <location>
        <begin position="29"/>
        <end position="48"/>
    </location>
</feature>
<keyword evidence="1" id="KW-1133">Transmembrane helix</keyword>
<feature type="transmembrane region" description="Helical" evidence="1">
    <location>
        <begin position="147"/>
        <end position="169"/>
    </location>
</feature>
<proteinExistence type="predicted"/>
<evidence type="ECO:0000313" key="2">
    <source>
        <dbReference type="EMBL" id="KLT44139.1"/>
    </source>
</evidence>
<sequence>MAKRAHTDPKEPVVPQTMLQSLFSTRRQILIFSFYIFFLCVNISLLGLVSHQIHKHGNVWTAYPDGRFYHALGLGLFVGIFLTLVGISHAYLNHMVLMFAHFAAGVMSGTVAGLFTMTPFGHGLQCGNPIEKFAPKYRPFVSECAEYTAITGLAWAMFGLNVIALFWLAQDAFSCVRRNHHIYAPWEPPAKVSDVESDAEHH</sequence>
<keyword evidence="3" id="KW-1185">Reference proteome</keyword>
<protein>
    <recommendedName>
        <fullName evidence="4">MARVEL domain-containing protein</fullName>
    </recommendedName>
</protein>
<feature type="transmembrane region" description="Helical" evidence="1">
    <location>
        <begin position="95"/>
        <end position="115"/>
    </location>
</feature>
<name>A0A0J1B8N8_9TREE</name>
<reference evidence="2 3" key="1">
    <citation type="submission" date="2015-03" db="EMBL/GenBank/DDBJ databases">
        <title>Genomics and transcriptomics of the oil-accumulating basidiomycete yeast T. oleaginosus allow insights into substrate utilization and the diverse evolutionary trajectories of mating systems in fungi.</title>
        <authorList>
            <consortium name="DOE Joint Genome Institute"/>
            <person name="Kourist R."/>
            <person name="Kracht O."/>
            <person name="Bracharz F."/>
            <person name="Lipzen A."/>
            <person name="Nolan M."/>
            <person name="Ohm R."/>
            <person name="Grigoriev I."/>
            <person name="Sun S."/>
            <person name="Heitman J."/>
            <person name="Bruck T."/>
            <person name="Nowrousian M."/>
        </authorList>
    </citation>
    <scope>NUCLEOTIDE SEQUENCE [LARGE SCALE GENOMIC DNA]</scope>
    <source>
        <strain evidence="2 3">IBC0246</strain>
    </source>
</reference>
<gene>
    <name evidence="2" type="ORF">CC85DRAFT_283928</name>
</gene>
<dbReference type="OrthoDB" id="2558918at2759"/>
<dbReference type="GeneID" id="28983153"/>
<feature type="transmembrane region" description="Helical" evidence="1">
    <location>
        <begin position="68"/>
        <end position="88"/>
    </location>
</feature>
<evidence type="ECO:0008006" key="4">
    <source>
        <dbReference type="Google" id="ProtNLM"/>
    </source>
</evidence>
<dbReference type="RefSeq" id="XP_018280630.1">
    <property type="nucleotide sequence ID" value="XM_018422550.1"/>
</dbReference>
<dbReference type="Proteomes" id="UP000053611">
    <property type="component" value="Unassembled WGS sequence"/>
</dbReference>
<dbReference type="EMBL" id="KQ087189">
    <property type="protein sequence ID" value="KLT44139.1"/>
    <property type="molecule type" value="Genomic_DNA"/>
</dbReference>
<accession>A0A0J1B8N8</accession>